<evidence type="ECO:0000313" key="2">
    <source>
        <dbReference type="Proteomes" id="UP000494206"/>
    </source>
</evidence>
<organism evidence="1 2">
    <name type="scientific">Caenorhabditis bovis</name>
    <dbReference type="NCBI Taxonomy" id="2654633"/>
    <lineage>
        <taxon>Eukaryota</taxon>
        <taxon>Metazoa</taxon>
        <taxon>Ecdysozoa</taxon>
        <taxon>Nematoda</taxon>
        <taxon>Chromadorea</taxon>
        <taxon>Rhabditida</taxon>
        <taxon>Rhabditina</taxon>
        <taxon>Rhabditomorpha</taxon>
        <taxon>Rhabditoidea</taxon>
        <taxon>Rhabditidae</taxon>
        <taxon>Peloderinae</taxon>
        <taxon>Caenorhabditis</taxon>
    </lineage>
</organism>
<comment type="caution">
    <text evidence="1">The sequence shown here is derived from an EMBL/GenBank/DDBJ whole genome shotgun (WGS) entry which is preliminary data.</text>
</comment>
<dbReference type="AlphaFoldDB" id="A0A8S1EGD5"/>
<reference evidence="1 2" key="1">
    <citation type="submission" date="2020-04" db="EMBL/GenBank/DDBJ databases">
        <authorList>
            <person name="Laetsch R D."/>
            <person name="Stevens L."/>
            <person name="Kumar S."/>
            <person name="Blaxter L. M."/>
        </authorList>
    </citation>
    <scope>NUCLEOTIDE SEQUENCE [LARGE SCALE GENOMIC DNA]</scope>
</reference>
<dbReference type="EMBL" id="CADEPM010000003">
    <property type="protein sequence ID" value="CAB3402746.1"/>
    <property type="molecule type" value="Genomic_DNA"/>
</dbReference>
<protein>
    <submittedName>
        <fullName evidence="1">Uncharacterized protein</fullName>
    </submittedName>
</protein>
<gene>
    <name evidence="1" type="ORF">CBOVIS_LOCUS5322</name>
</gene>
<proteinExistence type="predicted"/>
<evidence type="ECO:0000313" key="1">
    <source>
        <dbReference type="EMBL" id="CAB3402746.1"/>
    </source>
</evidence>
<sequence length="95" mass="10504">MVCVKTKIEPNTQVNPEYPAKDKSVYDAVQELGNPSYHLIPVHNEDPATKLSVSSQSTVIVHIRYIVSSSTTSTPTPSKKPVICPNFFLSGELFR</sequence>
<accession>A0A8S1EGD5</accession>
<dbReference type="Proteomes" id="UP000494206">
    <property type="component" value="Unassembled WGS sequence"/>
</dbReference>
<keyword evidence="2" id="KW-1185">Reference proteome</keyword>
<name>A0A8S1EGD5_9PELO</name>